<organism evidence="2 3">
    <name type="scientific">Herminiimonas glaciei</name>
    <dbReference type="NCBI Taxonomy" id="523788"/>
    <lineage>
        <taxon>Bacteria</taxon>
        <taxon>Pseudomonadati</taxon>
        <taxon>Pseudomonadota</taxon>
        <taxon>Betaproteobacteria</taxon>
        <taxon>Burkholderiales</taxon>
        <taxon>Oxalobacteraceae</taxon>
        <taxon>Herminiimonas</taxon>
    </lineage>
</organism>
<dbReference type="InterPro" id="IPR027417">
    <property type="entry name" value="P-loop_NTPase"/>
</dbReference>
<dbReference type="Gene3D" id="3.40.50.300">
    <property type="entry name" value="P-loop containing nucleotide triphosphate hydrolases"/>
    <property type="match status" value="1"/>
</dbReference>
<dbReference type="RefSeq" id="WP_124574114.1">
    <property type="nucleotide sequence ID" value="NZ_JBHTBU010000001.1"/>
</dbReference>
<gene>
    <name evidence="2" type="ORF">ACFQPC_05090</name>
</gene>
<name>A0ABW2I8Y1_9BURK</name>
<dbReference type="GO" id="GO:0005524">
    <property type="term" value="F:ATP binding"/>
    <property type="evidence" value="ECO:0007669"/>
    <property type="project" value="UniProtKB-KW"/>
</dbReference>
<protein>
    <submittedName>
        <fullName evidence="2">ATP-binding protein</fullName>
    </submittedName>
</protein>
<reference evidence="3" key="1">
    <citation type="journal article" date="2019" name="Int. J. Syst. Evol. Microbiol.">
        <title>The Global Catalogue of Microorganisms (GCM) 10K type strain sequencing project: providing services to taxonomists for standard genome sequencing and annotation.</title>
        <authorList>
            <consortium name="The Broad Institute Genomics Platform"/>
            <consortium name="The Broad Institute Genome Sequencing Center for Infectious Disease"/>
            <person name="Wu L."/>
            <person name="Ma J."/>
        </authorList>
    </citation>
    <scope>NUCLEOTIDE SEQUENCE [LARGE SCALE GENOMIC DNA]</scope>
    <source>
        <strain evidence="3">KACC 12508</strain>
    </source>
</reference>
<keyword evidence="2" id="KW-0547">Nucleotide-binding</keyword>
<evidence type="ECO:0000313" key="2">
    <source>
        <dbReference type="EMBL" id="MFC7287407.1"/>
    </source>
</evidence>
<evidence type="ECO:0000313" key="3">
    <source>
        <dbReference type="Proteomes" id="UP001596542"/>
    </source>
</evidence>
<dbReference type="Proteomes" id="UP001596542">
    <property type="component" value="Unassembled WGS sequence"/>
</dbReference>
<dbReference type="Pfam" id="PF13401">
    <property type="entry name" value="AAA_22"/>
    <property type="match status" value="1"/>
</dbReference>
<proteinExistence type="predicted"/>
<keyword evidence="2" id="KW-0067">ATP-binding</keyword>
<feature type="domain" description="ORC1/DEAH AAA+ ATPase" evidence="1">
    <location>
        <begin position="65"/>
        <end position="195"/>
    </location>
</feature>
<dbReference type="EMBL" id="JBHTBU010000001">
    <property type="protein sequence ID" value="MFC7287407.1"/>
    <property type="molecule type" value="Genomic_DNA"/>
</dbReference>
<dbReference type="SUPFAM" id="SSF52540">
    <property type="entry name" value="P-loop containing nucleoside triphosphate hydrolases"/>
    <property type="match status" value="1"/>
</dbReference>
<evidence type="ECO:0000259" key="1">
    <source>
        <dbReference type="Pfam" id="PF13401"/>
    </source>
</evidence>
<accession>A0ABW2I8Y1</accession>
<comment type="caution">
    <text evidence="2">The sequence shown here is derived from an EMBL/GenBank/DDBJ whole genome shotgun (WGS) entry which is preliminary data.</text>
</comment>
<keyword evidence="3" id="KW-1185">Reference proteome</keyword>
<dbReference type="InterPro" id="IPR049945">
    <property type="entry name" value="AAA_22"/>
</dbReference>
<sequence length="346" mass="39160">MPESINTVDPAIIGKAEPCELSPRRREQLLEFHPVLERDYTLPTPMLERTYRIAREKVWTRRTGVVFYATPRMGKTTCAKEIQNLLNNEFPRTYTLLLSARRSKQSSEYHMYSLILEAKKHILSSRTKVGFLLENIKTDTILKLSKIGGSQFVLIVDEAQLLSDTDLEQLFVLHNALDLMKIKMTTIFFAQPQIMHRRAALLVSGQHQIIARFLSEPIAFEGCSSMIELQLLLKAYDEQSEYPEGSGWSYTRFFLPEAFAKGFRLHRYASKLWEALAAAAGPLGLGMVPMEHVCLSIEYLLLASKKEDCSNFSISDSDIAIAVESSNLASFSALLQSPSKEGGWEQ</sequence>